<feature type="compositionally biased region" description="Gly residues" evidence="1">
    <location>
        <begin position="340"/>
        <end position="351"/>
    </location>
</feature>
<organism evidence="3 4">
    <name type="scientific">Pythium oligandrum</name>
    <name type="common">Mycoparasitic fungus</name>
    <dbReference type="NCBI Taxonomy" id="41045"/>
    <lineage>
        <taxon>Eukaryota</taxon>
        <taxon>Sar</taxon>
        <taxon>Stramenopiles</taxon>
        <taxon>Oomycota</taxon>
        <taxon>Peronosporomycetes</taxon>
        <taxon>Pythiales</taxon>
        <taxon>Pythiaceae</taxon>
        <taxon>Pythium</taxon>
    </lineage>
</organism>
<name>A0A8K1FBS3_PYTOL</name>
<dbReference type="OrthoDB" id="157354at2759"/>
<evidence type="ECO:0000256" key="2">
    <source>
        <dbReference type="SAM" id="SignalP"/>
    </source>
</evidence>
<feature type="chain" id="PRO_5035472910" description="Intradiol ring-cleavage dioxygenases domain-containing protein" evidence="2">
    <location>
        <begin position="21"/>
        <end position="386"/>
    </location>
</feature>
<dbReference type="InterPro" id="IPR015889">
    <property type="entry name" value="Intradiol_dOase_core"/>
</dbReference>
<sequence>MVQIKLLAATALATVVLVSAHPGQHEHRSLAEMAQRRLFQVNARRSLEACAGSKNHRALKERAAARREAKLNELRHQRRLSAADVIAKSHKSNRTDITPTVDPTTLFSAQPQCILEPEVTQGPYYVNGELIRNDIREEQAGVDLYTELQIIDVNTCEPVADLYIDFWHCNSTGVYSGVVAGGNGDSSDLTNINKTFARGLAPTDKDGIVQFLTKFPGHYTGRATHIHILSNHDGEVLSNNTYAGSSVSSVGQIFFDQDLITEVEKTGVYATNKQPLTTNAVDGIFSQSAATGFDPVVEYVYLGSSVEEGIFSWISVGIDASISKTVGAAATWTANGGVANAGGAGGPGGPGQGPPPNGTFPGQPPNGTDTPTPSATTTPVPSASCS</sequence>
<proteinExistence type="predicted"/>
<evidence type="ECO:0000256" key="1">
    <source>
        <dbReference type="SAM" id="MobiDB-lite"/>
    </source>
</evidence>
<keyword evidence="2" id="KW-0732">Signal</keyword>
<gene>
    <name evidence="3" type="ORF">Poli38472_003510</name>
</gene>
<feature type="region of interest" description="Disordered" evidence="1">
    <location>
        <begin position="340"/>
        <end position="386"/>
    </location>
</feature>
<dbReference type="Proteomes" id="UP000794436">
    <property type="component" value="Unassembled WGS sequence"/>
</dbReference>
<dbReference type="Gene3D" id="2.60.130.10">
    <property type="entry name" value="Aromatic compound dioxygenase"/>
    <property type="match status" value="1"/>
</dbReference>
<reference evidence="3" key="1">
    <citation type="submission" date="2019-03" db="EMBL/GenBank/DDBJ databases">
        <title>Long read genome sequence of the mycoparasitic Pythium oligandrum ATCC 38472 isolated from sugarbeet rhizosphere.</title>
        <authorList>
            <person name="Gaulin E."/>
        </authorList>
    </citation>
    <scope>NUCLEOTIDE SEQUENCE</scope>
    <source>
        <strain evidence="3">ATCC 38472_TT</strain>
    </source>
</reference>
<dbReference type="PANTHER" id="PTHR34315:SF1">
    <property type="entry name" value="INTRADIOL RING-CLEAVAGE DIOXYGENASES DOMAIN-CONTAINING PROTEIN-RELATED"/>
    <property type="match status" value="1"/>
</dbReference>
<dbReference type="GO" id="GO:0016702">
    <property type="term" value="F:oxidoreductase activity, acting on single donors with incorporation of molecular oxygen, incorporation of two atoms of oxygen"/>
    <property type="evidence" value="ECO:0007669"/>
    <property type="project" value="InterPro"/>
</dbReference>
<evidence type="ECO:0000313" key="4">
    <source>
        <dbReference type="Proteomes" id="UP000794436"/>
    </source>
</evidence>
<dbReference type="EMBL" id="SPLM01000144">
    <property type="protein sequence ID" value="TMW57585.1"/>
    <property type="molecule type" value="Genomic_DNA"/>
</dbReference>
<comment type="caution">
    <text evidence="3">The sequence shown here is derived from an EMBL/GenBank/DDBJ whole genome shotgun (WGS) entry which is preliminary data.</text>
</comment>
<keyword evidence="4" id="KW-1185">Reference proteome</keyword>
<dbReference type="GO" id="GO:0008199">
    <property type="term" value="F:ferric iron binding"/>
    <property type="evidence" value="ECO:0007669"/>
    <property type="project" value="InterPro"/>
</dbReference>
<evidence type="ECO:0000313" key="3">
    <source>
        <dbReference type="EMBL" id="TMW57585.1"/>
    </source>
</evidence>
<protein>
    <recommendedName>
        <fullName evidence="5">Intradiol ring-cleavage dioxygenases domain-containing protein</fullName>
    </recommendedName>
</protein>
<feature type="signal peptide" evidence="2">
    <location>
        <begin position="1"/>
        <end position="20"/>
    </location>
</feature>
<evidence type="ECO:0008006" key="5">
    <source>
        <dbReference type="Google" id="ProtNLM"/>
    </source>
</evidence>
<accession>A0A8K1FBS3</accession>
<dbReference type="AlphaFoldDB" id="A0A8K1FBS3"/>
<feature type="compositionally biased region" description="Pro residues" evidence="1">
    <location>
        <begin position="352"/>
        <end position="364"/>
    </location>
</feature>
<dbReference type="PANTHER" id="PTHR34315">
    <property type="match status" value="1"/>
</dbReference>
<feature type="compositionally biased region" description="Low complexity" evidence="1">
    <location>
        <begin position="365"/>
        <end position="386"/>
    </location>
</feature>
<dbReference type="SUPFAM" id="SSF49482">
    <property type="entry name" value="Aromatic compound dioxygenase"/>
    <property type="match status" value="1"/>
</dbReference>
<dbReference type="CDD" id="cd03457">
    <property type="entry name" value="intradiol_dioxygenase_like"/>
    <property type="match status" value="1"/>
</dbReference>